<keyword evidence="1" id="KW-1133">Transmembrane helix</keyword>
<protein>
    <recommendedName>
        <fullName evidence="4">Protease PrsW</fullName>
    </recommendedName>
</protein>
<keyword evidence="1" id="KW-0472">Membrane</keyword>
<evidence type="ECO:0000256" key="1">
    <source>
        <dbReference type="SAM" id="Phobius"/>
    </source>
</evidence>
<dbReference type="PANTHER" id="PTHR36844:SF1">
    <property type="entry name" value="PROTEASE PRSW"/>
    <property type="match status" value="1"/>
</dbReference>
<dbReference type="Proteomes" id="UP000179448">
    <property type="component" value="Unassembled WGS sequence"/>
</dbReference>
<keyword evidence="1" id="KW-0812">Transmembrane</keyword>
<feature type="transmembrane region" description="Helical" evidence="1">
    <location>
        <begin position="72"/>
        <end position="92"/>
    </location>
</feature>
<dbReference type="GO" id="GO:0008233">
    <property type="term" value="F:peptidase activity"/>
    <property type="evidence" value="ECO:0007669"/>
    <property type="project" value="InterPro"/>
</dbReference>
<feature type="transmembrane region" description="Helical" evidence="1">
    <location>
        <begin position="200"/>
        <end position="220"/>
    </location>
</feature>
<dbReference type="Pfam" id="PF13367">
    <property type="entry name" value="PrsW-protease"/>
    <property type="match status" value="1"/>
</dbReference>
<name>A0A1F6WN43_9BACT</name>
<reference evidence="2 3" key="1">
    <citation type="journal article" date="2016" name="Nat. Commun.">
        <title>Thousands of microbial genomes shed light on interconnected biogeochemical processes in an aquifer system.</title>
        <authorList>
            <person name="Anantharaman K."/>
            <person name="Brown C.T."/>
            <person name="Hug L.A."/>
            <person name="Sharon I."/>
            <person name="Castelle C.J."/>
            <person name="Probst A.J."/>
            <person name="Thomas B.C."/>
            <person name="Singh A."/>
            <person name="Wilkins M.J."/>
            <person name="Karaoz U."/>
            <person name="Brodie E.L."/>
            <person name="Williams K.H."/>
            <person name="Hubbard S.S."/>
            <person name="Banfield J.F."/>
        </authorList>
    </citation>
    <scope>NUCLEOTIDE SEQUENCE [LARGE SCALE GENOMIC DNA]</scope>
</reference>
<feature type="transmembrane region" description="Helical" evidence="1">
    <location>
        <begin position="104"/>
        <end position="124"/>
    </location>
</feature>
<dbReference type="PANTHER" id="PTHR36844">
    <property type="entry name" value="PROTEASE PRSW"/>
    <property type="match status" value="1"/>
</dbReference>
<proteinExistence type="predicted"/>
<dbReference type="AlphaFoldDB" id="A0A1F6WN43"/>
<dbReference type="EMBL" id="MFUQ01000020">
    <property type="protein sequence ID" value="OGI83293.1"/>
    <property type="molecule type" value="Genomic_DNA"/>
</dbReference>
<accession>A0A1F6WN43</accession>
<evidence type="ECO:0000313" key="2">
    <source>
        <dbReference type="EMBL" id="OGI83293.1"/>
    </source>
</evidence>
<comment type="caution">
    <text evidence="2">The sequence shown here is derived from an EMBL/GenBank/DDBJ whole genome shotgun (WGS) entry which is preliminary data.</text>
</comment>
<feature type="transmembrane region" description="Helical" evidence="1">
    <location>
        <begin position="6"/>
        <end position="27"/>
    </location>
</feature>
<dbReference type="STRING" id="1801766.A2997_02245"/>
<feature type="transmembrane region" description="Helical" evidence="1">
    <location>
        <begin position="173"/>
        <end position="194"/>
    </location>
</feature>
<organism evidence="2 3">
    <name type="scientific">Candidatus Nomurabacteria bacterium RIFCSPLOWO2_01_FULL_36_10b</name>
    <dbReference type="NCBI Taxonomy" id="1801766"/>
    <lineage>
        <taxon>Bacteria</taxon>
        <taxon>Candidatus Nomuraibacteriota</taxon>
    </lineage>
</organism>
<evidence type="ECO:0000313" key="3">
    <source>
        <dbReference type="Proteomes" id="UP000179448"/>
    </source>
</evidence>
<dbReference type="InterPro" id="IPR026898">
    <property type="entry name" value="PrsW"/>
</dbReference>
<evidence type="ECO:0008006" key="4">
    <source>
        <dbReference type="Google" id="ProtNLM"/>
    </source>
</evidence>
<gene>
    <name evidence="2" type="ORF">A2997_02245</name>
</gene>
<feature type="transmembrane region" description="Helical" evidence="1">
    <location>
        <begin position="39"/>
        <end position="57"/>
    </location>
</feature>
<feature type="transmembrane region" description="Helical" evidence="1">
    <location>
        <begin position="144"/>
        <end position="166"/>
    </location>
</feature>
<sequence>MAFSYTTIIIIASIIGLLPALFWLFFWLHNDSHKIPNKFIVFTFIIGALTVPLVIPLENIAHNLIPIIDNGIIATATIEEILKFIIIAFLVLSSRHIKEPCDYVVYLVTGALGFAAFENILFLIGPLTDNNLVSTIVVGNIRFLGSTVLHSVSAAMLGISLGVAFYQHKVIRIIYALFGLFFAITLHALFNIFIKNGGVTNITITIAILWIVGIIVVSLFRRLGDLRPPMYNINVQ</sequence>